<dbReference type="EMBL" id="WOCE01000002">
    <property type="protein sequence ID" value="KAE9620110.1"/>
    <property type="molecule type" value="Genomic_DNA"/>
</dbReference>
<dbReference type="InterPro" id="IPR053151">
    <property type="entry name" value="RNase_H-like"/>
</dbReference>
<evidence type="ECO:0000313" key="2">
    <source>
        <dbReference type="EMBL" id="KAE9620110.1"/>
    </source>
</evidence>
<gene>
    <name evidence="2" type="ORF">Lalb_Chr02g0160271</name>
</gene>
<feature type="domain" description="RNase H type-1" evidence="1">
    <location>
        <begin position="2"/>
        <end position="68"/>
    </location>
</feature>
<protein>
    <submittedName>
        <fullName evidence="2">Putative ribonuclease H-like domain-containing protein</fullName>
    </submittedName>
</protein>
<dbReference type="GO" id="GO:0004523">
    <property type="term" value="F:RNA-DNA hybrid ribonuclease activity"/>
    <property type="evidence" value="ECO:0007669"/>
    <property type="project" value="InterPro"/>
</dbReference>
<proteinExistence type="predicted"/>
<sequence length="91" mass="10673">MAHKKCWNCIWLECDSSLVVDISKGKGSPPWMLLNKWLKCRDILASMDYKVTHIFREDNVCADRLANYGISSNCFTFWDTIPQFLLYELMC</sequence>
<organism evidence="2 3">
    <name type="scientific">Lupinus albus</name>
    <name type="common">White lupine</name>
    <name type="synonym">Lupinus termis</name>
    <dbReference type="NCBI Taxonomy" id="3870"/>
    <lineage>
        <taxon>Eukaryota</taxon>
        <taxon>Viridiplantae</taxon>
        <taxon>Streptophyta</taxon>
        <taxon>Embryophyta</taxon>
        <taxon>Tracheophyta</taxon>
        <taxon>Spermatophyta</taxon>
        <taxon>Magnoliopsida</taxon>
        <taxon>eudicotyledons</taxon>
        <taxon>Gunneridae</taxon>
        <taxon>Pentapetalae</taxon>
        <taxon>rosids</taxon>
        <taxon>fabids</taxon>
        <taxon>Fabales</taxon>
        <taxon>Fabaceae</taxon>
        <taxon>Papilionoideae</taxon>
        <taxon>50 kb inversion clade</taxon>
        <taxon>genistoids sensu lato</taxon>
        <taxon>core genistoids</taxon>
        <taxon>Genisteae</taxon>
        <taxon>Lupinus</taxon>
    </lineage>
</organism>
<name>A0A6A4R1V3_LUPAL</name>
<dbReference type="OrthoDB" id="1938131at2759"/>
<dbReference type="InterPro" id="IPR044730">
    <property type="entry name" value="RNase_H-like_dom_plant"/>
</dbReference>
<dbReference type="Pfam" id="PF13456">
    <property type="entry name" value="RVT_3"/>
    <property type="match status" value="1"/>
</dbReference>
<dbReference type="InterPro" id="IPR002156">
    <property type="entry name" value="RNaseH_domain"/>
</dbReference>
<keyword evidence="3" id="KW-1185">Reference proteome</keyword>
<accession>A0A6A4R1V3</accession>
<dbReference type="Proteomes" id="UP000447434">
    <property type="component" value="Chromosome 2"/>
</dbReference>
<dbReference type="PANTHER" id="PTHR47723">
    <property type="entry name" value="OS05G0353850 PROTEIN"/>
    <property type="match status" value="1"/>
</dbReference>
<comment type="caution">
    <text evidence="2">The sequence shown here is derived from an EMBL/GenBank/DDBJ whole genome shotgun (WGS) entry which is preliminary data.</text>
</comment>
<dbReference type="InterPro" id="IPR036397">
    <property type="entry name" value="RNaseH_sf"/>
</dbReference>
<reference evidence="3" key="1">
    <citation type="journal article" date="2020" name="Nat. Commun.">
        <title>Genome sequence of the cluster root forming white lupin.</title>
        <authorList>
            <person name="Hufnagel B."/>
            <person name="Marques A."/>
            <person name="Soriano A."/>
            <person name="Marques L."/>
            <person name="Divol F."/>
            <person name="Doumas P."/>
            <person name="Sallet E."/>
            <person name="Mancinotti D."/>
            <person name="Carrere S."/>
            <person name="Marande W."/>
            <person name="Arribat S."/>
            <person name="Keller J."/>
            <person name="Huneau C."/>
            <person name="Blein T."/>
            <person name="Aime D."/>
            <person name="Laguerre M."/>
            <person name="Taylor J."/>
            <person name="Schubert V."/>
            <person name="Nelson M."/>
            <person name="Geu-Flores F."/>
            <person name="Crespi M."/>
            <person name="Gallardo-Guerrero K."/>
            <person name="Delaux P.-M."/>
            <person name="Salse J."/>
            <person name="Berges H."/>
            <person name="Guyot R."/>
            <person name="Gouzy J."/>
            <person name="Peret B."/>
        </authorList>
    </citation>
    <scope>NUCLEOTIDE SEQUENCE [LARGE SCALE GENOMIC DNA]</scope>
    <source>
        <strain evidence="3">cv. Amiga</strain>
    </source>
</reference>
<dbReference type="CDD" id="cd06222">
    <property type="entry name" value="RNase_H_like"/>
    <property type="match status" value="1"/>
</dbReference>
<evidence type="ECO:0000259" key="1">
    <source>
        <dbReference type="Pfam" id="PF13456"/>
    </source>
</evidence>
<dbReference type="InterPro" id="IPR012337">
    <property type="entry name" value="RNaseH-like_sf"/>
</dbReference>
<dbReference type="SUPFAM" id="SSF53098">
    <property type="entry name" value="Ribonuclease H-like"/>
    <property type="match status" value="1"/>
</dbReference>
<dbReference type="AlphaFoldDB" id="A0A6A4R1V3"/>
<dbReference type="GO" id="GO:0003676">
    <property type="term" value="F:nucleic acid binding"/>
    <property type="evidence" value="ECO:0007669"/>
    <property type="project" value="InterPro"/>
</dbReference>
<dbReference type="Gene3D" id="3.30.420.10">
    <property type="entry name" value="Ribonuclease H-like superfamily/Ribonuclease H"/>
    <property type="match status" value="1"/>
</dbReference>
<evidence type="ECO:0000313" key="3">
    <source>
        <dbReference type="Proteomes" id="UP000447434"/>
    </source>
</evidence>
<dbReference type="PANTHER" id="PTHR47723:SF23">
    <property type="entry name" value="REVERSE TRANSCRIPTASE-LIKE PROTEIN"/>
    <property type="match status" value="1"/>
</dbReference>